<accession>A0A9Y2JJH8</accession>
<protein>
    <submittedName>
        <fullName evidence="1">Uncharacterized protein</fullName>
    </submittedName>
</protein>
<dbReference type="RefSeq" id="WP_285994933.1">
    <property type="nucleotide sequence ID" value="NZ_CP127295.1"/>
</dbReference>
<dbReference type="AlphaFoldDB" id="A0A9Y2JJH8"/>
<keyword evidence="2" id="KW-1185">Reference proteome</keyword>
<organism evidence="1 2">
    <name type="scientific">Amycolatopsis mongoliensis</name>
    <dbReference type="NCBI Taxonomy" id="715475"/>
    <lineage>
        <taxon>Bacteria</taxon>
        <taxon>Bacillati</taxon>
        <taxon>Actinomycetota</taxon>
        <taxon>Actinomycetes</taxon>
        <taxon>Pseudonocardiales</taxon>
        <taxon>Pseudonocardiaceae</taxon>
        <taxon>Amycolatopsis</taxon>
    </lineage>
</organism>
<dbReference type="Proteomes" id="UP001239397">
    <property type="component" value="Chromosome"/>
</dbReference>
<reference evidence="1 2" key="1">
    <citation type="submission" date="2023-06" db="EMBL/GenBank/DDBJ databases">
        <authorList>
            <person name="Oyuntsetseg B."/>
            <person name="Kim S.B."/>
        </authorList>
    </citation>
    <scope>NUCLEOTIDE SEQUENCE [LARGE SCALE GENOMIC DNA]</scope>
    <source>
        <strain evidence="1 2">4-36</strain>
    </source>
</reference>
<evidence type="ECO:0000313" key="1">
    <source>
        <dbReference type="EMBL" id="WIX98448.1"/>
    </source>
</evidence>
<dbReference type="KEGG" id="amog:QRX60_30825"/>
<name>A0A9Y2JJH8_9PSEU</name>
<sequence>MLYAGGWADVVVIHPGIDEPASEYVELDDVEEFGSVLDRVVGLLA</sequence>
<evidence type="ECO:0000313" key="2">
    <source>
        <dbReference type="Proteomes" id="UP001239397"/>
    </source>
</evidence>
<dbReference type="EMBL" id="CP127295">
    <property type="protein sequence ID" value="WIX98448.1"/>
    <property type="molecule type" value="Genomic_DNA"/>
</dbReference>
<proteinExistence type="predicted"/>
<gene>
    <name evidence="1" type="ORF">QRX60_30825</name>
</gene>